<dbReference type="PANTHER" id="PTHR24246:SF27">
    <property type="entry name" value="ADENOSINE RECEPTOR, ISOFORM A"/>
    <property type="match status" value="1"/>
</dbReference>
<dbReference type="InterPro" id="IPR000276">
    <property type="entry name" value="GPCR_Rhodpsn"/>
</dbReference>
<accession>A0ABN8NI94</accession>
<keyword evidence="4 11" id="KW-1133">Transmembrane helix</keyword>
<evidence type="ECO:0000313" key="13">
    <source>
        <dbReference type="EMBL" id="CAH3107541.1"/>
    </source>
</evidence>
<dbReference type="Proteomes" id="UP001159405">
    <property type="component" value="Unassembled WGS sequence"/>
</dbReference>
<comment type="subcellular location">
    <subcellularLocation>
        <location evidence="1">Cell membrane</location>
        <topology evidence="1">Multi-pass membrane protein</topology>
    </subcellularLocation>
</comment>
<keyword evidence="7 10" id="KW-0675">Receptor</keyword>
<evidence type="ECO:0000256" key="5">
    <source>
        <dbReference type="ARBA" id="ARBA00023040"/>
    </source>
</evidence>
<evidence type="ECO:0000256" key="7">
    <source>
        <dbReference type="ARBA" id="ARBA00023170"/>
    </source>
</evidence>
<proteinExistence type="inferred from homology"/>
<evidence type="ECO:0000256" key="1">
    <source>
        <dbReference type="ARBA" id="ARBA00004651"/>
    </source>
</evidence>
<dbReference type="PRINTS" id="PR00237">
    <property type="entry name" value="GPCRRHODOPSN"/>
</dbReference>
<reference evidence="13 14" key="1">
    <citation type="submission" date="2022-05" db="EMBL/GenBank/DDBJ databases">
        <authorList>
            <consortium name="Genoscope - CEA"/>
            <person name="William W."/>
        </authorList>
    </citation>
    <scope>NUCLEOTIDE SEQUENCE [LARGE SCALE GENOMIC DNA]</scope>
</reference>
<evidence type="ECO:0000256" key="3">
    <source>
        <dbReference type="ARBA" id="ARBA00022692"/>
    </source>
</evidence>
<dbReference type="EMBL" id="CALNXK010000020">
    <property type="protein sequence ID" value="CAH3107541.1"/>
    <property type="molecule type" value="Genomic_DNA"/>
</dbReference>
<gene>
    <name evidence="13" type="ORF">PLOB_00016713</name>
</gene>
<sequence>MNVSSANTNSCSLPMAHGIPLITVNAIVCVLGSLGNVLVCLAIATNSRLRRASNYLLFSLAIADLIMTLICEPILLKFISQLTFFHKCRTSTEGLVYDVLTSLSCQTSFLHLASISIDRFVAVAFPLRHKIFMEKGGLKIMLIASWSLPILNSVLCNIISTGSTYLYFVGVGIFSFSGLSIFFFHFLIVVVLLYYRKKTKQLRARTVSVRVTCTLAIATGVFIVCWVPLITVTFAGRRSFLHFWMGTLAMSNSAMNFVIYSARMGDFKDAYVGILRKMFCL</sequence>
<keyword evidence="8" id="KW-0325">Glycoprotein</keyword>
<dbReference type="SUPFAM" id="SSF81321">
    <property type="entry name" value="Family A G protein-coupled receptor-like"/>
    <property type="match status" value="1"/>
</dbReference>
<dbReference type="Pfam" id="PF00001">
    <property type="entry name" value="7tm_1"/>
    <property type="match status" value="1"/>
</dbReference>
<keyword evidence="2" id="KW-1003">Cell membrane</keyword>
<evidence type="ECO:0000256" key="9">
    <source>
        <dbReference type="ARBA" id="ARBA00023224"/>
    </source>
</evidence>
<comment type="similarity">
    <text evidence="10">Belongs to the G-protein coupled receptor 1 family.</text>
</comment>
<dbReference type="PROSITE" id="PS00237">
    <property type="entry name" value="G_PROTEIN_RECEP_F1_1"/>
    <property type="match status" value="1"/>
</dbReference>
<evidence type="ECO:0000256" key="11">
    <source>
        <dbReference type="SAM" id="Phobius"/>
    </source>
</evidence>
<feature type="transmembrane region" description="Helical" evidence="11">
    <location>
        <begin position="241"/>
        <end position="260"/>
    </location>
</feature>
<evidence type="ECO:0000256" key="4">
    <source>
        <dbReference type="ARBA" id="ARBA00022989"/>
    </source>
</evidence>
<keyword evidence="14" id="KW-1185">Reference proteome</keyword>
<feature type="transmembrane region" description="Helical" evidence="11">
    <location>
        <begin position="20"/>
        <end position="43"/>
    </location>
</feature>
<organism evidence="13 14">
    <name type="scientific">Porites lobata</name>
    <dbReference type="NCBI Taxonomy" id="104759"/>
    <lineage>
        <taxon>Eukaryota</taxon>
        <taxon>Metazoa</taxon>
        <taxon>Cnidaria</taxon>
        <taxon>Anthozoa</taxon>
        <taxon>Hexacorallia</taxon>
        <taxon>Scleractinia</taxon>
        <taxon>Fungiina</taxon>
        <taxon>Poritidae</taxon>
        <taxon>Porites</taxon>
    </lineage>
</organism>
<evidence type="ECO:0000256" key="8">
    <source>
        <dbReference type="ARBA" id="ARBA00023180"/>
    </source>
</evidence>
<name>A0ABN8NI94_9CNID</name>
<keyword evidence="6 11" id="KW-0472">Membrane</keyword>
<keyword evidence="5 10" id="KW-0297">G-protein coupled receptor</keyword>
<comment type="caution">
    <text evidence="13">The sequence shown here is derived from an EMBL/GenBank/DDBJ whole genome shotgun (WGS) entry which is preliminary data.</text>
</comment>
<dbReference type="PROSITE" id="PS50262">
    <property type="entry name" value="G_PROTEIN_RECEP_F1_2"/>
    <property type="match status" value="1"/>
</dbReference>
<evidence type="ECO:0000259" key="12">
    <source>
        <dbReference type="PROSITE" id="PS50262"/>
    </source>
</evidence>
<keyword evidence="3 10" id="KW-0812">Transmembrane</keyword>
<evidence type="ECO:0000256" key="6">
    <source>
        <dbReference type="ARBA" id="ARBA00023136"/>
    </source>
</evidence>
<evidence type="ECO:0000256" key="10">
    <source>
        <dbReference type="RuleBase" id="RU000688"/>
    </source>
</evidence>
<dbReference type="Gene3D" id="1.20.1070.10">
    <property type="entry name" value="Rhodopsin 7-helix transmembrane proteins"/>
    <property type="match status" value="1"/>
</dbReference>
<feature type="transmembrane region" description="Helical" evidence="11">
    <location>
        <begin position="55"/>
        <end position="76"/>
    </location>
</feature>
<keyword evidence="9 10" id="KW-0807">Transducer</keyword>
<evidence type="ECO:0000313" key="14">
    <source>
        <dbReference type="Proteomes" id="UP001159405"/>
    </source>
</evidence>
<feature type="transmembrane region" description="Helical" evidence="11">
    <location>
        <begin position="166"/>
        <end position="195"/>
    </location>
</feature>
<dbReference type="PANTHER" id="PTHR24246">
    <property type="entry name" value="OLFACTORY RECEPTOR AND ADENOSINE RECEPTOR"/>
    <property type="match status" value="1"/>
</dbReference>
<feature type="transmembrane region" description="Helical" evidence="11">
    <location>
        <begin position="207"/>
        <end position="229"/>
    </location>
</feature>
<feature type="domain" description="G-protein coupled receptors family 1 profile" evidence="12">
    <location>
        <begin position="35"/>
        <end position="260"/>
    </location>
</feature>
<dbReference type="SMART" id="SM01381">
    <property type="entry name" value="7TM_GPCR_Srsx"/>
    <property type="match status" value="1"/>
</dbReference>
<dbReference type="InterPro" id="IPR017452">
    <property type="entry name" value="GPCR_Rhodpsn_7TM"/>
</dbReference>
<protein>
    <recommendedName>
        <fullName evidence="12">G-protein coupled receptors family 1 profile domain-containing protein</fullName>
    </recommendedName>
</protein>
<evidence type="ECO:0000256" key="2">
    <source>
        <dbReference type="ARBA" id="ARBA00022475"/>
    </source>
</evidence>